<dbReference type="RefSeq" id="YP_010755572.1">
    <property type="nucleotide sequence ID" value="NC_073472.1"/>
</dbReference>
<evidence type="ECO:0000313" key="3">
    <source>
        <dbReference type="Proteomes" id="UP001163413"/>
    </source>
</evidence>
<protein>
    <submittedName>
        <fullName evidence="2">Uncharacterized protein</fullName>
    </submittedName>
</protein>
<proteinExistence type="predicted"/>
<evidence type="ECO:0000256" key="1">
    <source>
        <dbReference type="SAM" id="MobiDB-lite"/>
    </source>
</evidence>
<keyword evidence="3" id="KW-1185">Reference proteome</keyword>
<name>A0A9E8M5X5_9CAUD</name>
<sequence length="53" mass="6108">MYEGQDEPEGPRLRAADQPNRAQRKRGWRQEALFEIEDLADLVDVDLSGVRLP</sequence>
<gene>
    <name evidence="2" type="primary">48</name>
    <name evidence="2" type="ORF">SEA_SUCCESS_48</name>
</gene>
<dbReference type="Proteomes" id="UP001163413">
    <property type="component" value="Segment"/>
</dbReference>
<feature type="region of interest" description="Disordered" evidence="1">
    <location>
        <begin position="1"/>
        <end position="27"/>
    </location>
</feature>
<dbReference type="GeneID" id="80020239"/>
<evidence type="ECO:0000313" key="2">
    <source>
        <dbReference type="EMBL" id="WAB08827.1"/>
    </source>
</evidence>
<accession>A0A9E8M5X5</accession>
<reference evidence="2" key="1">
    <citation type="submission" date="2022-10" db="EMBL/GenBank/DDBJ databases">
        <authorList>
            <person name="Roth M.A."/>
            <person name="Wohlstadter N.E."/>
            <person name="Arguedas X."/>
            <person name="Leighton H.R."/>
            <person name="Msuya J.A."/>
            <person name="Pravda N."/>
            <person name="Shaffer C.D."/>
            <person name="Weston-Hafer K.A."/>
            <person name="Russell D.A."/>
            <person name="Jacobs-Sera D."/>
            <person name="Hatfull G.F."/>
        </authorList>
    </citation>
    <scope>NUCLEOTIDE SEQUENCE</scope>
</reference>
<dbReference type="EMBL" id="OP751148">
    <property type="protein sequence ID" value="WAB08827.1"/>
    <property type="molecule type" value="Genomic_DNA"/>
</dbReference>
<organism evidence="2 3">
    <name type="scientific">Streptomyces phage Success</name>
    <dbReference type="NCBI Taxonomy" id="2999013"/>
    <lineage>
        <taxon>Viruses</taxon>
        <taxon>Duplodnaviria</taxon>
        <taxon>Heunggongvirae</taxon>
        <taxon>Uroviricota</taxon>
        <taxon>Caudoviricetes</taxon>
        <taxon>Successvirus</taxon>
        <taxon>Successvirus success</taxon>
    </lineage>
</organism>
<dbReference type="KEGG" id="vg:80020239"/>